<organism evidence="3 4">
    <name type="scientific">Frankia canadensis</name>
    <dbReference type="NCBI Taxonomy" id="1836972"/>
    <lineage>
        <taxon>Bacteria</taxon>
        <taxon>Bacillati</taxon>
        <taxon>Actinomycetota</taxon>
        <taxon>Actinomycetes</taxon>
        <taxon>Frankiales</taxon>
        <taxon>Frankiaceae</taxon>
        <taxon>Frankia</taxon>
    </lineage>
</organism>
<dbReference type="PANTHER" id="PTHR43669:SF8">
    <property type="entry name" value="SHORT-CHAIN TYPE DEHYDROGENASE_REDUCTASE-RELATED"/>
    <property type="match status" value="1"/>
</dbReference>
<dbReference type="InterPro" id="IPR002347">
    <property type="entry name" value="SDR_fam"/>
</dbReference>
<protein>
    <submittedName>
        <fullName evidence="3">Uncharacterized protein</fullName>
    </submittedName>
</protein>
<evidence type="ECO:0000313" key="3">
    <source>
        <dbReference type="EMBL" id="SNQ46819.1"/>
    </source>
</evidence>
<dbReference type="SUPFAM" id="SSF51735">
    <property type="entry name" value="NAD(P)-binding Rossmann-fold domains"/>
    <property type="match status" value="1"/>
</dbReference>
<dbReference type="GO" id="GO:0016491">
    <property type="term" value="F:oxidoreductase activity"/>
    <property type="evidence" value="ECO:0007669"/>
    <property type="project" value="UniProtKB-KW"/>
</dbReference>
<dbReference type="PRINTS" id="PR00081">
    <property type="entry name" value="GDHRDH"/>
</dbReference>
<comment type="similarity">
    <text evidence="1">Belongs to the short-chain dehydrogenases/reductases (SDR) family.</text>
</comment>
<dbReference type="PANTHER" id="PTHR43669">
    <property type="entry name" value="5-KETO-D-GLUCONATE 5-REDUCTASE"/>
    <property type="match status" value="1"/>
</dbReference>
<dbReference type="OrthoDB" id="210852at2"/>
<dbReference type="Proteomes" id="UP000234331">
    <property type="component" value="Unassembled WGS sequence"/>
</dbReference>
<evidence type="ECO:0000313" key="4">
    <source>
        <dbReference type="Proteomes" id="UP000234331"/>
    </source>
</evidence>
<evidence type="ECO:0000256" key="2">
    <source>
        <dbReference type="ARBA" id="ARBA00023002"/>
    </source>
</evidence>
<proteinExistence type="inferred from homology"/>
<dbReference type="EMBL" id="FZMO01000065">
    <property type="protein sequence ID" value="SNQ46819.1"/>
    <property type="molecule type" value="Genomic_DNA"/>
</dbReference>
<dbReference type="AlphaFoldDB" id="A0A2I2KME0"/>
<keyword evidence="2" id="KW-0560">Oxidoreductase</keyword>
<dbReference type="CDD" id="cd05233">
    <property type="entry name" value="SDR_c"/>
    <property type="match status" value="1"/>
</dbReference>
<name>A0A2I2KME0_9ACTN</name>
<dbReference type="RefSeq" id="WP_101830778.1">
    <property type="nucleotide sequence ID" value="NZ_FZMO01000065.1"/>
</dbReference>
<evidence type="ECO:0000256" key="1">
    <source>
        <dbReference type="ARBA" id="ARBA00006484"/>
    </source>
</evidence>
<dbReference type="InterPro" id="IPR036291">
    <property type="entry name" value="NAD(P)-bd_dom_sf"/>
</dbReference>
<sequence>MKVDGKVVVVTGGGRGIGRALAERFAAEGAARVVVADLDLEPAERVAAAIGGVGRRCDVGDQDQLLALIEETEREVGPIGLFCSNAAVFGGGGATANLETTSPATWDASWRVNVMAHVWAARALLPRMVERGGGYFLQTLSAAGLITGPSALSYTVTKHAGVGFAEWLAINHRHQGIGVSCLCPTAVATDALTGANAGTASDAAADEAIRRNIGLIQTPEEVAEITVEGLARESFLILPNPRVGSSFRRKGEDYDGWLDRTASRVTGMREA</sequence>
<dbReference type="Pfam" id="PF00106">
    <property type="entry name" value="adh_short"/>
    <property type="match status" value="1"/>
</dbReference>
<accession>A0A2I2KME0</accession>
<keyword evidence="4" id="KW-1185">Reference proteome</keyword>
<dbReference type="Gene3D" id="3.40.50.720">
    <property type="entry name" value="NAD(P)-binding Rossmann-like Domain"/>
    <property type="match status" value="1"/>
</dbReference>
<reference evidence="3 4" key="1">
    <citation type="submission" date="2017-06" db="EMBL/GenBank/DDBJ databases">
        <authorList>
            <person name="Kim H.J."/>
            <person name="Triplett B.A."/>
        </authorList>
    </citation>
    <scope>NUCLEOTIDE SEQUENCE [LARGE SCALE GENOMIC DNA]</scope>
    <source>
        <strain evidence="3">FRACA_ARgP5</strain>
    </source>
</reference>
<dbReference type="InterPro" id="IPR020904">
    <property type="entry name" value="Sc_DH/Rdtase_CS"/>
</dbReference>
<gene>
    <name evidence="3" type="ORF">FRACA_1570012</name>
</gene>
<dbReference type="PROSITE" id="PS00061">
    <property type="entry name" value="ADH_SHORT"/>
    <property type="match status" value="1"/>
</dbReference>